<dbReference type="AlphaFoldDB" id="A0A8S4C2J4"/>
<keyword evidence="2" id="KW-1185">Reference proteome</keyword>
<dbReference type="EMBL" id="CAJVAF010000299">
    <property type="protein sequence ID" value="CAG7593624.1"/>
    <property type="molecule type" value="Genomic_DNA"/>
</dbReference>
<accession>A0A8S4C2J4</accession>
<organism evidence="1 2">
    <name type="scientific">Hyalomma marginatum</name>
    <dbReference type="NCBI Taxonomy" id="34627"/>
    <lineage>
        <taxon>Eukaryota</taxon>
        <taxon>Metazoa</taxon>
        <taxon>Ecdysozoa</taxon>
        <taxon>Arthropoda</taxon>
        <taxon>Chelicerata</taxon>
        <taxon>Arachnida</taxon>
        <taxon>Acari</taxon>
        <taxon>Parasitiformes</taxon>
        <taxon>Ixodida</taxon>
        <taxon>Ixodoidea</taxon>
        <taxon>Ixodidae</taxon>
        <taxon>Hyalomminae</taxon>
        <taxon>Hyalomma</taxon>
    </lineage>
</organism>
<sequence>MNGDGIDDVERSARAVQIQAIRLMLMQGRYSIFGKASFADTLELSALNGTNGFTLNGIAAGDRASTSIAAVGGVNSDRKNDIIITSGVSLFFHKKEGLLSLKT</sequence>
<gene>
    <name evidence="1" type="ORF">MHYMCMPASI_00700</name>
</gene>
<dbReference type="InterPro" id="IPR028994">
    <property type="entry name" value="Integrin_alpha_N"/>
</dbReference>
<protein>
    <submittedName>
        <fullName evidence="1">Uncharacterized protein</fullName>
    </submittedName>
</protein>
<dbReference type="Proteomes" id="UP000837675">
    <property type="component" value="Unassembled WGS sequence"/>
</dbReference>
<dbReference type="Gene3D" id="2.130.10.130">
    <property type="entry name" value="Integrin alpha, N-terminal"/>
    <property type="match status" value="1"/>
</dbReference>
<evidence type="ECO:0000313" key="1">
    <source>
        <dbReference type="EMBL" id="CAG7593624.1"/>
    </source>
</evidence>
<evidence type="ECO:0000313" key="2">
    <source>
        <dbReference type="Proteomes" id="UP000837675"/>
    </source>
</evidence>
<comment type="caution">
    <text evidence="1">The sequence shown here is derived from an EMBL/GenBank/DDBJ whole genome shotgun (WGS) entry which is preliminary data.</text>
</comment>
<dbReference type="SUPFAM" id="SSF69318">
    <property type="entry name" value="Integrin alpha N-terminal domain"/>
    <property type="match status" value="1"/>
</dbReference>
<reference evidence="1" key="1">
    <citation type="submission" date="2021-06" db="EMBL/GenBank/DDBJ databases">
        <authorList>
            <person name="Nardi T."/>
            <person name="Nardi T."/>
        </authorList>
    </citation>
    <scope>NUCLEOTIDE SEQUENCE</scope>
</reference>
<name>A0A8S4C2J4_9ACAR</name>
<proteinExistence type="predicted"/>